<dbReference type="PRINTS" id="PR00722">
    <property type="entry name" value="CHYMOTRYPSIN"/>
</dbReference>
<dbReference type="Gene3D" id="2.40.10.10">
    <property type="entry name" value="Trypsin-like serine proteases"/>
    <property type="match status" value="1"/>
</dbReference>
<dbReference type="GO" id="GO:0006508">
    <property type="term" value="P:proteolysis"/>
    <property type="evidence" value="ECO:0007669"/>
    <property type="project" value="UniProtKB-KW"/>
</dbReference>
<feature type="signal peptide" evidence="8">
    <location>
        <begin position="1"/>
        <end position="17"/>
    </location>
</feature>
<keyword evidence="8" id="KW-0732">Signal</keyword>
<dbReference type="GO" id="GO:0005576">
    <property type="term" value="C:extracellular region"/>
    <property type="evidence" value="ECO:0007669"/>
    <property type="project" value="UniProtKB-SubCell"/>
</dbReference>
<dbReference type="InterPro" id="IPR033116">
    <property type="entry name" value="TRYPSIN_SER"/>
</dbReference>
<reference evidence="10" key="2">
    <citation type="submission" date="2021-09" db="EMBL/GenBank/DDBJ databases">
        <authorList>
            <person name="Jia N."/>
            <person name="Wang J."/>
            <person name="Shi W."/>
            <person name="Du L."/>
            <person name="Sun Y."/>
            <person name="Zhan W."/>
            <person name="Jiang J."/>
            <person name="Wang Q."/>
            <person name="Zhang B."/>
            <person name="Ji P."/>
            <person name="Sakyi L.B."/>
            <person name="Cui X."/>
            <person name="Yuan T."/>
            <person name="Jiang B."/>
            <person name="Yang W."/>
            <person name="Lam T.T.-Y."/>
            <person name="Chang Q."/>
            <person name="Ding S."/>
            <person name="Wang X."/>
            <person name="Zhu J."/>
            <person name="Ruan X."/>
            <person name="Zhao L."/>
            <person name="Wei J."/>
            <person name="Que T."/>
            <person name="Du C."/>
            <person name="Cheng J."/>
            <person name="Dai P."/>
            <person name="Han X."/>
            <person name="Huang E."/>
            <person name="Gao Y."/>
            <person name="Liu J."/>
            <person name="Shao H."/>
            <person name="Ye R."/>
            <person name="Li L."/>
            <person name="Wei W."/>
            <person name="Wang X."/>
            <person name="Wang C."/>
            <person name="Huo Q."/>
            <person name="Li W."/>
            <person name="Guo W."/>
            <person name="Chen H."/>
            <person name="Chen S."/>
            <person name="Zhou L."/>
            <person name="Zhou L."/>
            <person name="Ni X."/>
            <person name="Tian J."/>
            <person name="Zhou Y."/>
            <person name="Sheng Y."/>
            <person name="Liu T."/>
            <person name="Pan Y."/>
            <person name="Xia L."/>
            <person name="Li J."/>
            <person name="Zhao F."/>
            <person name="Cao W."/>
        </authorList>
    </citation>
    <scope>NUCLEOTIDE SEQUENCE</scope>
    <source>
        <strain evidence="10">Rsan-2018</strain>
        <tissue evidence="10">Larvae</tissue>
    </source>
</reference>
<dbReference type="GO" id="GO:0004252">
    <property type="term" value="F:serine-type endopeptidase activity"/>
    <property type="evidence" value="ECO:0007669"/>
    <property type="project" value="InterPro"/>
</dbReference>
<dbReference type="InterPro" id="IPR001314">
    <property type="entry name" value="Peptidase_S1A"/>
</dbReference>
<evidence type="ECO:0000256" key="4">
    <source>
        <dbReference type="ARBA" id="ARBA00022801"/>
    </source>
</evidence>
<gene>
    <name evidence="10" type="ORF">HPB52_019678</name>
</gene>
<feature type="domain" description="Peptidase S1" evidence="9">
    <location>
        <begin position="98"/>
        <end position="346"/>
    </location>
</feature>
<dbReference type="AlphaFoldDB" id="A0A9D4PSC2"/>
<dbReference type="EMBL" id="JABSTV010001251">
    <property type="protein sequence ID" value="KAH7952170.1"/>
    <property type="molecule type" value="Genomic_DNA"/>
</dbReference>
<evidence type="ECO:0000256" key="5">
    <source>
        <dbReference type="ARBA" id="ARBA00022825"/>
    </source>
</evidence>
<dbReference type="PROSITE" id="PS00134">
    <property type="entry name" value="TRYPSIN_HIS"/>
    <property type="match status" value="1"/>
</dbReference>
<evidence type="ECO:0000256" key="7">
    <source>
        <dbReference type="RuleBase" id="RU363034"/>
    </source>
</evidence>
<feature type="chain" id="PRO_5039555373" description="Peptidase S1 domain-containing protein" evidence="8">
    <location>
        <begin position="18"/>
        <end position="346"/>
    </location>
</feature>
<evidence type="ECO:0000256" key="1">
    <source>
        <dbReference type="ARBA" id="ARBA00004613"/>
    </source>
</evidence>
<dbReference type="InterPro" id="IPR043504">
    <property type="entry name" value="Peptidase_S1_PA_chymotrypsin"/>
</dbReference>
<evidence type="ECO:0000256" key="6">
    <source>
        <dbReference type="ARBA" id="ARBA00023157"/>
    </source>
</evidence>
<dbReference type="PROSITE" id="PS00135">
    <property type="entry name" value="TRYPSIN_SER"/>
    <property type="match status" value="1"/>
</dbReference>
<evidence type="ECO:0000256" key="3">
    <source>
        <dbReference type="ARBA" id="ARBA00022670"/>
    </source>
</evidence>
<keyword evidence="3 7" id="KW-0645">Protease</keyword>
<keyword evidence="4 7" id="KW-0378">Hydrolase</keyword>
<evidence type="ECO:0000256" key="2">
    <source>
        <dbReference type="ARBA" id="ARBA00022525"/>
    </source>
</evidence>
<dbReference type="InterPro" id="IPR018114">
    <property type="entry name" value="TRYPSIN_HIS"/>
</dbReference>
<evidence type="ECO:0000313" key="11">
    <source>
        <dbReference type="Proteomes" id="UP000821837"/>
    </source>
</evidence>
<keyword evidence="2" id="KW-0964">Secreted</keyword>
<dbReference type="FunFam" id="2.40.10.10:FF:000015">
    <property type="entry name" value="Atrial natriuretic peptide-converting enzyme"/>
    <property type="match status" value="1"/>
</dbReference>
<keyword evidence="11" id="KW-1185">Reference proteome</keyword>
<dbReference type="InterPro" id="IPR001254">
    <property type="entry name" value="Trypsin_dom"/>
</dbReference>
<evidence type="ECO:0000259" key="9">
    <source>
        <dbReference type="PROSITE" id="PS50240"/>
    </source>
</evidence>
<dbReference type="PROSITE" id="PS50240">
    <property type="entry name" value="TRYPSIN_DOM"/>
    <property type="match status" value="1"/>
</dbReference>
<comment type="subcellular location">
    <subcellularLocation>
        <location evidence="1">Secreted</location>
    </subcellularLocation>
</comment>
<proteinExistence type="predicted"/>
<dbReference type="PANTHER" id="PTHR24252:SF10">
    <property type="entry name" value="SERINE PROTEASE 56"/>
    <property type="match status" value="1"/>
</dbReference>
<dbReference type="PANTHER" id="PTHR24252">
    <property type="entry name" value="ACROSIN-RELATED"/>
    <property type="match status" value="1"/>
</dbReference>
<dbReference type="SUPFAM" id="SSF50494">
    <property type="entry name" value="Trypsin-like serine proteases"/>
    <property type="match status" value="1"/>
</dbReference>
<evidence type="ECO:0000256" key="8">
    <source>
        <dbReference type="SAM" id="SignalP"/>
    </source>
</evidence>
<dbReference type="CDD" id="cd00190">
    <property type="entry name" value="Tryp_SPc"/>
    <property type="match status" value="1"/>
</dbReference>
<dbReference type="SMART" id="SM00020">
    <property type="entry name" value="Tryp_SPc"/>
    <property type="match status" value="1"/>
</dbReference>
<reference evidence="10" key="1">
    <citation type="journal article" date="2020" name="Cell">
        <title>Large-Scale Comparative Analyses of Tick Genomes Elucidate Their Genetic Diversity and Vector Capacities.</title>
        <authorList>
            <consortium name="Tick Genome and Microbiome Consortium (TIGMIC)"/>
            <person name="Jia N."/>
            <person name="Wang J."/>
            <person name="Shi W."/>
            <person name="Du L."/>
            <person name="Sun Y."/>
            <person name="Zhan W."/>
            <person name="Jiang J.F."/>
            <person name="Wang Q."/>
            <person name="Zhang B."/>
            <person name="Ji P."/>
            <person name="Bell-Sakyi L."/>
            <person name="Cui X.M."/>
            <person name="Yuan T.T."/>
            <person name="Jiang B.G."/>
            <person name="Yang W.F."/>
            <person name="Lam T.T."/>
            <person name="Chang Q.C."/>
            <person name="Ding S.J."/>
            <person name="Wang X.J."/>
            <person name="Zhu J.G."/>
            <person name="Ruan X.D."/>
            <person name="Zhao L."/>
            <person name="Wei J.T."/>
            <person name="Ye R.Z."/>
            <person name="Que T.C."/>
            <person name="Du C.H."/>
            <person name="Zhou Y.H."/>
            <person name="Cheng J.X."/>
            <person name="Dai P.F."/>
            <person name="Guo W.B."/>
            <person name="Han X.H."/>
            <person name="Huang E.J."/>
            <person name="Li L.F."/>
            <person name="Wei W."/>
            <person name="Gao Y.C."/>
            <person name="Liu J.Z."/>
            <person name="Shao H.Z."/>
            <person name="Wang X."/>
            <person name="Wang C.C."/>
            <person name="Yang T.C."/>
            <person name="Huo Q.B."/>
            <person name="Li W."/>
            <person name="Chen H.Y."/>
            <person name="Chen S.E."/>
            <person name="Zhou L.G."/>
            <person name="Ni X.B."/>
            <person name="Tian J.H."/>
            <person name="Sheng Y."/>
            <person name="Liu T."/>
            <person name="Pan Y.S."/>
            <person name="Xia L.Y."/>
            <person name="Li J."/>
            <person name="Zhao F."/>
            <person name="Cao W.C."/>
        </authorList>
    </citation>
    <scope>NUCLEOTIDE SEQUENCE</scope>
    <source>
        <strain evidence="10">Rsan-2018</strain>
    </source>
</reference>
<dbReference type="Proteomes" id="UP000821837">
    <property type="component" value="Chromosome 5"/>
</dbReference>
<comment type="caution">
    <text evidence="10">The sequence shown here is derived from an EMBL/GenBank/DDBJ whole genome shotgun (WGS) entry which is preliminary data.</text>
</comment>
<dbReference type="VEuPathDB" id="VectorBase:RSAN_044227"/>
<protein>
    <recommendedName>
        <fullName evidence="9">Peptidase S1 domain-containing protein</fullName>
    </recommendedName>
</protein>
<sequence>MWLCVLLSLGLLAPALAANDEATTEETPEKRLLVFPPNELPSPGGYCQSPLGVTGRCIPYQECRFLFDDEFLARRSLCGFSPATVAHCGVASSALVRIVGGRESQLGAWPWIALLFIDVHGNGVRSPLCGGALVTPRHVLTAAHCTFSGNRSLTPDAFVARLGEHDYLSSDDGANPVDEPVVRIDRHAQFNPRTYLNDVAVLTLRRPVPLNKDIALICLPYGSMRDDQYQNRSANIAGWGELYYGGPSSATLQDTRIPIQSLDTCKESFKRTSITFTDHYLCAGSLKGDKDACRGDSGGPLMLLDDQQRFTIIGITSFGRRCAEPGYPGVYTRVAKYLDWIQQRLV</sequence>
<accession>A0A9D4PSC2</accession>
<dbReference type="InterPro" id="IPR009003">
    <property type="entry name" value="Peptidase_S1_PA"/>
</dbReference>
<keyword evidence="6" id="KW-1015">Disulfide bond</keyword>
<keyword evidence="5 7" id="KW-0720">Serine protease</keyword>
<organism evidence="10 11">
    <name type="scientific">Rhipicephalus sanguineus</name>
    <name type="common">Brown dog tick</name>
    <name type="synonym">Ixodes sanguineus</name>
    <dbReference type="NCBI Taxonomy" id="34632"/>
    <lineage>
        <taxon>Eukaryota</taxon>
        <taxon>Metazoa</taxon>
        <taxon>Ecdysozoa</taxon>
        <taxon>Arthropoda</taxon>
        <taxon>Chelicerata</taxon>
        <taxon>Arachnida</taxon>
        <taxon>Acari</taxon>
        <taxon>Parasitiformes</taxon>
        <taxon>Ixodida</taxon>
        <taxon>Ixodoidea</taxon>
        <taxon>Ixodidae</taxon>
        <taxon>Rhipicephalinae</taxon>
        <taxon>Rhipicephalus</taxon>
        <taxon>Rhipicephalus</taxon>
    </lineage>
</organism>
<evidence type="ECO:0000313" key="10">
    <source>
        <dbReference type="EMBL" id="KAH7952170.1"/>
    </source>
</evidence>
<dbReference type="Pfam" id="PF00089">
    <property type="entry name" value="Trypsin"/>
    <property type="match status" value="1"/>
</dbReference>
<name>A0A9D4PSC2_RHISA</name>